<proteinExistence type="predicted"/>
<keyword evidence="3" id="KW-1185">Reference proteome</keyword>
<reference evidence="2 3" key="1">
    <citation type="submission" date="2012-03" db="EMBL/GenBank/DDBJ databases">
        <title>Whole Genome Assembly of Papio anubis.</title>
        <authorList>
            <person name="Liu Y.L."/>
            <person name="Abraham K.A."/>
            <person name="Akbar H.A."/>
            <person name="Ali S.A."/>
            <person name="Anosike U.A."/>
            <person name="Aqrawi P.A."/>
            <person name="Arias F.A."/>
            <person name="Attaway T.A."/>
            <person name="Awwad R.A."/>
            <person name="Babu C.B."/>
            <person name="Bandaranaike D.B."/>
            <person name="Battles P.B."/>
            <person name="Bell A.B."/>
            <person name="Beltran B.B."/>
            <person name="Berhane-Mersha D.B."/>
            <person name="Bess C.B."/>
            <person name="Bickham C.B."/>
            <person name="Bolden T.B."/>
            <person name="Carter K.C."/>
            <person name="Chau D.C."/>
            <person name="Chavez A.C."/>
            <person name="Clerc-Blankenburg K.C."/>
            <person name="Coyle M.C."/>
            <person name="Dao M.D."/>
            <person name="Davila M.L.D."/>
            <person name="Davy-Carroll L.D."/>
            <person name="Denson S.D."/>
            <person name="Dinh H.D."/>
            <person name="Fernandez S.F."/>
            <person name="Fernando P.F."/>
            <person name="Forbes L.F."/>
            <person name="Francis C.F."/>
            <person name="Francisco L.F."/>
            <person name="Fu Q.F."/>
            <person name="Garcia-Iii R.G."/>
            <person name="Garrett T.G."/>
            <person name="Gross S.G."/>
            <person name="Gubbala S.G."/>
            <person name="Hirani K.H."/>
            <person name="Hogues M.H."/>
            <person name="Hollins B.H."/>
            <person name="Jackson L.J."/>
            <person name="Javaid M.J."/>
            <person name="Jhangiani S.J."/>
            <person name="Johnson A.J."/>
            <person name="Johnson B.J."/>
            <person name="Jones J.J."/>
            <person name="Joshi V.J."/>
            <person name="Kalu J.K."/>
            <person name="Khan N.K."/>
            <person name="Korchina V.K."/>
            <person name="Kovar C.K."/>
            <person name="Lago L.L."/>
            <person name="Lara F.L."/>
            <person name="Le T.-K.L."/>
            <person name="Lee S.L."/>
            <person name="Legall-Iii F.L."/>
            <person name="Lemon S.L."/>
            <person name="Liu J.L."/>
            <person name="Liu Y.-S.L."/>
            <person name="Liyanage D.L."/>
            <person name="Lopez J.L."/>
            <person name="Lorensuhewa L.L."/>
            <person name="Mata R.M."/>
            <person name="Mathew T.M."/>
            <person name="Mercado C.M."/>
            <person name="Mercado I.M."/>
            <person name="Morales K.M."/>
            <person name="Morgan M.M."/>
            <person name="Munidasa M.M."/>
            <person name="Ngo D.N."/>
            <person name="Nguyen L.N."/>
            <person name="Nguyen T.N."/>
            <person name="Nguyen N.N."/>
            <person name="Obregon M.O."/>
            <person name="Okwuonu G.O."/>
            <person name="Ongeri F.O."/>
            <person name="Onwere C.O."/>
            <person name="Osifeso I.O."/>
            <person name="Parra A.P."/>
            <person name="Patil S.P."/>
            <person name="Perez A.P."/>
            <person name="Perez Y.P."/>
            <person name="Pham C.P."/>
            <person name="Pu L.-L.P."/>
            <person name="Puazo M.P."/>
            <person name="Quiroz J.Q."/>
            <person name="Rouhana J.R."/>
            <person name="Ruiz M.R."/>
            <person name="Ruiz S.-J.R."/>
            <person name="Saada N.S."/>
            <person name="Santibanez J.S."/>
            <person name="Scheel M.S."/>
            <person name="Schneider B.S."/>
            <person name="Simmons D.S."/>
            <person name="Sisson I.S."/>
            <person name="Tang L.-Y.T."/>
            <person name="Thornton R.T."/>
            <person name="Tisius J.T."/>
            <person name="Toledanes G.T."/>
            <person name="Trejos Z.T."/>
            <person name="Usmani K.U."/>
            <person name="Varghese R.V."/>
            <person name="Vattathil S.V."/>
            <person name="Vee V.V."/>
            <person name="Walker D.W."/>
            <person name="Weissenberger G.W."/>
            <person name="White C.W."/>
            <person name="Williams A.W."/>
            <person name="Woodworth J.W."/>
            <person name="Wright R.W."/>
            <person name="Zhu Y.Z."/>
            <person name="Han Y.H."/>
            <person name="Newsham I.N."/>
            <person name="Nazareth L.N."/>
            <person name="Worley K.W."/>
            <person name="Muzny D.M."/>
            <person name="Rogers J.R."/>
            <person name="Gibbs R.G."/>
        </authorList>
    </citation>
    <scope>NUCLEOTIDE SEQUENCE [LARGE SCALE GENOMIC DNA]</scope>
</reference>
<dbReference type="PANTHER" id="PTHR46254">
    <property type="entry name" value="PROTEIN GVQW1-RELATED"/>
    <property type="match status" value="1"/>
</dbReference>
<feature type="region of interest" description="Disordered" evidence="1">
    <location>
        <begin position="206"/>
        <end position="236"/>
    </location>
</feature>
<reference evidence="2" key="3">
    <citation type="submission" date="2025-09" db="UniProtKB">
        <authorList>
            <consortium name="Ensembl"/>
        </authorList>
    </citation>
    <scope>IDENTIFICATION</scope>
</reference>
<evidence type="ECO:0000256" key="1">
    <source>
        <dbReference type="SAM" id="MobiDB-lite"/>
    </source>
</evidence>
<dbReference type="AlphaFoldDB" id="A0A8I5NZ88"/>
<protein>
    <submittedName>
        <fullName evidence="2">Uncharacterized protein</fullName>
    </submittedName>
</protein>
<name>A0A8I5NZ88_PAPAN</name>
<accession>A0A8I5NZ88</accession>
<evidence type="ECO:0000313" key="3">
    <source>
        <dbReference type="Proteomes" id="UP000028761"/>
    </source>
</evidence>
<feature type="region of interest" description="Disordered" evidence="1">
    <location>
        <begin position="76"/>
        <end position="110"/>
    </location>
</feature>
<dbReference type="GeneTree" id="ENSGT00940000161627"/>
<reference evidence="2" key="2">
    <citation type="submission" date="2025-08" db="UniProtKB">
        <authorList>
            <consortium name="Ensembl"/>
        </authorList>
    </citation>
    <scope>IDENTIFICATION</scope>
</reference>
<sequence length="236" mass="25747">MAMVFFSFLPFSFETKSHSIAQAGVQWCDLSLLQPPPPGFKQFSRLSLLSSWDSRRAPLCPANFCIFSRDGVSPSSPGMSQLKSPEPWTHLSQQQPHLQGRSADGAQSAGNWDTQPTWVHFLPPHGPARAGQGSHLFLMERGGGGHILLTPAQCQSQVPRWGCCVPRVLPWTEVTKKVATRARQPGLTASVLLGHVLESHCYSSKWADQEPLPEPPGSPSPNLGPVPRLHTPLLSP</sequence>
<evidence type="ECO:0000313" key="2">
    <source>
        <dbReference type="Ensembl" id="ENSPANP00000060406.1"/>
    </source>
</evidence>
<dbReference type="Ensembl" id="ENSPANT00000062098.1">
    <property type="protein sequence ID" value="ENSPANP00000060406.1"/>
    <property type="gene ID" value="ENSPANG00000049262.1"/>
</dbReference>
<feature type="compositionally biased region" description="Pro residues" evidence="1">
    <location>
        <begin position="212"/>
        <end position="224"/>
    </location>
</feature>
<organism evidence="2 3">
    <name type="scientific">Papio anubis</name>
    <name type="common">Olive baboon</name>
    <dbReference type="NCBI Taxonomy" id="9555"/>
    <lineage>
        <taxon>Eukaryota</taxon>
        <taxon>Metazoa</taxon>
        <taxon>Chordata</taxon>
        <taxon>Craniata</taxon>
        <taxon>Vertebrata</taxon>
        <taxon>Euteleostomi</taxon>
        <taxon>Mammalia</taxon>
        <taxon>Eutheria</taxon>
        <taxon>Euarchontoglires</taxon>
        <taxon>Primates</taxon>
        <taxon>Haplorrhini</taxon>
        <taxon>Catarrhini</taxon>
        <taxon>Cercopithecidae</taxon>
        <taxon>Cercopithecinae</taxon>
        <taxon>Papio</taxon>
    </lineage>
</organism>
<dbReference type="Proteomes" id="UP000028761">
    <property type="component" value="Chromosome 7"/>
</dbReference>
<dbReference type="PANTHER" id="PTHR46254:SF6">
    <property type="entry name" value="HIGH MOBILITY GROUP AT-HOOK 2"/>
    <property type="match status" value="1"/>
</dbReference>